<feature type="compositionally biased region" description="Polar residues" evidence="1">
    <location>
        <begin position="152"/>
        <end position="168"/>
    </location>
</feature>
<keyword evidence="2" id="KW-0732">Signal</keyword>
<dbReference type="EMBL" id="KI894033">
    <property type="protein sequence ID" value="OBR83856.1"/>
    <property type="molecule type" value="Genomic_DNA"/>
</dbReference>
<feature type="chain" id="PRO_5008342011" evidence="2">
    <location>
        <begin position="24"/>
        <end position="179"/>
    </location>
</feature>
<evidence type="ECO:0000256" key="2">
    <source>
        <dbReference type="SAM" id="SignalP"/>
    </source>
</evidence>
<dbReference type="KEGG" id="kdj:28969838"/>
<reference evidence="4" key="2">
    <citation type="submission" date="2013-07" db="EMBL/GenBank/DDBJ databases">
        <authorList>
            <consortium name="The Broad Institute Genome Sequencing Platform"/>
            <person name="Cuomo C."/>
            <person name="Litvintseva A."/>
            <person name="Chen Y."/>
            <person name="Heitman J."/>
            <person name="Sun S."/>
            <person name="Springer D."/>
            <person name="Dromer F."/>
            <person name="Young S.K."/>
            <person name="Zeng Q."/>
            <person name="Gargeya S."/>
            <person name="Fitzgerald M."/>
            <person name="Abouelleil A."/>
            <person name="Alvarado L."/>
            <person name="Berlin A.M."/>
            <person name="Chapman S.B."/>
            <person name="Dewar J."/>
            <person name="Goldberg J."/>
            <person name="Griggs A."/>
            <person name="Gujja S."/>
            <person name="Hansen M."/>
            <person name="Howarth C."/>
            <person name="Imamovic A."/>
            <person name="Larimer J."/>
            <person name="McCowan C."/>
            <person name="Murphy C."/>
            <person name="Pearson M."/>
            <person name="Priest M."/>
            <person name="Roberts A."/>
            <person name="Saif S."/>
            <person name="Shea T."/>
            <person name="Sykes S."/>
            <person name="Wortman J."/>
            <person name="Nusbaum C."/>
            <person name="Birren B."/>
        </authorList>
    </citation>
    <scope>NUCLEOTIDE SEQUENCE</scope>
    <source>
        <strain evidence="4">CBS 10117</strain>
    </source>
</reference>
<dbReference type="VEuPathDB" id="FungiDB:I303_06139"/>
<dbReference type="GeneID" id="28969838"/>
<organism evidence="3">
    <name type="scientific">Kwoniella dejecticola CBS 10117</name>
    <dbReference type="NCBI Taxonomy" id="1296121"/>
    <lineage>
        <taxon>Eukaryota</taxon>
        <taxon>Fungi</taxon>
        <taxon>Dikarya</taxon>
        <taxon>Basidiomycota</taxon>
        <taxon>Agaricomycotina</taxon>
        <taxon>Tremellomycetes</taxon>
        <taxon>Tremellales</taxon>
        <taxon>Cryptococcaceae</taxon>
        <taxon>Kwoniella</taxon>
    </lineage>
</organism>
<sequence length="179" mass="19795">MYFFGQFSAALYSTVFFLCFAQAMPQAEPTSEQSEVSSTVDPVQHGAASPTTTELSSTTNTAASSTTTAPPPTDTPQVFIMAERGLSLDQLSIDENWTGWLNANRWRVDGKGYRAFQMNDTYTQEVFQALMYPVEEAWTRTADPNEYFAWTTGTPTRTGRASISSNPPVSRCRESSHAM</sequence>
<evidence type="ECO:0000313" key="5">
    <source>
        <dbReference type="Proteomes" id="UP000078595"/>
    </source>
</evidence>
<feature type="region of interest" description="Disordered" evidence="1">
    <location>
        <begin position="152"/>
        <end position="179"/>
    </location>
</feature>
<gene>
    <name evidence="3" type="ORF">I303_06139</name>
    <name evidence="4" type="ORF">I303_106120</name>
</gene>
<feature type="compositionally biased region" description="Low complexity" evidence="1">
    <location>
        <begin position="47"/>
        <end position="68"/>
    </location>
</feature>
<accession>A0A1A6A1C0</accession>
<dbReference type="EMBL" id="CP144536">
    <property type="protein sequence ID" value="WWC63517.1"/>
    <property type="molecule type" value="Genomic_DNA"/>
</dbReference>
<evidence type="ECO:0000313" key="3">
    <source>
        <dbReference type="EMBL" id="OBR83856.1"/>
    </source>
</evidence>
<name>A0A1A6A1C0_9TREE</name>
<reference evidence="4" key="3">
    <citation type="submission" date="2024-02" db="EMBL/GenBank/DDBJ databases">
        <title>Comparative genomics of Cryptococcus and Kwoniella reveals pathogenesis evolution and contrasting modes of karyotype evolution via chromosome fusion or intercentromeric recombination.</title>
        <authorList>
            <person name="Coelho M.A."/>
            <person name="David-Palma M."/>
            <person name="Shea T."/>
            <person name="Bowers K."/>
            <person name="McGinley-Smith S."/>
            <person name="Mohammad A.W."/>
            <person name="Gnirke A."/>
            <person name="Yurkov A.M."/>
            <person name="Nowrousian M."/>
            <person name="Sun S."/>
            <person name="Cuomo C.A."/>
            <person name="Heitman J."/>
        </authorList>
    </citation>
    <scope>NUCLEOTIDE SEQUENCE</scope>
    <source>
        <strain evidence="4">CBS 10117</strain>
    </source>
</reference>
<dbReference type="Proteomes" id="UP000078595">
    <property type="component" value="Chromosome 7"/>
</dbReference>
<dbReference type="RefSeq" id="XP_018261698.1">
    <property type="nucleotide sequence ID" value="XM_018409425.1"/>
</dbReference>
<evidence type="ECO:0000256" key="1">
    <source>
        <dbReference type="SAM" id="MobiDB-lite"/>
    </source>
</evidence>
<keyword evidence="5" id="KW-1185">Reference proteome</keyword>
<feature type="region of interest" description="Disordered" evidence="1">
    <location>
        <begin position="30"/>
        <end position="76"/>
    </location>
</feature>
<dbReference type="AlphaFoldDB" id="A0A1A6A1C0"/>
<feature type="signal peptide" evidence="2">
    <location>
        <begin position="1"/>
        <end position="23"/>
    </location>
</feature>
<dbReference type="OrthoDB" id="2565247at2759"/>
<feature type="compositionally biased region" description="Polar residues" evidence="1">
    <location>
        <begin position="30"/>
        <end position="41"/>
    </location>
</feature>
<reference evidence="3" key="1">
    <citation type="submission" date="2013-07" db="EMBL/GenBank/DDBJ databases">
        <title>The Genome Sequence of Cryptococcus dejecticola CBS10117.</title>
        <authorList>
            <consortium name="The Broad Institute Genome Sequencing Platform"/>
            <person name="Cuomo C."/>
            <person name="Litvintseva A."/>
            <person name="Chen Y."/>
            <person name="Heitman J."/>
            <person name="Sun S."/>
            <person name="Springer D."/>
            <person name="Dromer F."/>
            <person name="Young S.K."/>
            <person name="Zeng Q."/>
            <person name="Gargeya S."/>
            <person name="Fitzgerald M."/>
            <person name="Abouelleil A."/>
            <person name="Alvarado L."/>
            <person name="Berlin A.M."/>
            <person name="Chapman S.B."/>
            <person name="Dewar J."/>
            <person name="Goldberg J."/>
            <person name="Griggs A."/>
            <person name="Gujja S."/>
            <person name="Hansen M."/>
            <person name="Howarth C."/>
            <person name="Imamovic A."/>
            <person name="Larimer J."/>
            <person name="McCowan C."/>
            <person name="Murphy C."/>
            <person name="Pearson M."/>
            <person name="Priest M."/>
            <person name="Roberts A."/>
            <person name="Saif S."/>
            <person name="Shea T."/>
            <person name="Sykes S."/>
            <person name="Wortman J."/>
            <person name="Nusbaum C."/>
            <person name="Birren B."/>
        </authorList>
    </citation>
    <scope>NUCLEOTIDE SEQUENCE [LARGE SCALE GENOMIC DNA]</scope>
    <source>
        <strain evidence="3">CBS 10117</strain>
    </source>
</reference>
<proteinExistence type="predicted"/>
<evidence type="ECO:0000313" key="4">
    <source>
        <dbReference type="EMBL" id="WWC63517.1"/>
    </source>
</evidence>
<protein>
    <submittedName>
        <fullName evidence="3">Uncharacterized protein</fullName>
    </submittedName>
</protein>